<gene>
    <name evidence="1" type="ORF">AQI88_25390</name>
</gene>
<evidence type="ECO:0000313" key="2">
    <source>
        <dbReference type="Proteomes" id="UP000054241"/>
    </source>
</evidence>
<reference evidence="1 2" key="1">
    <citation type="submission" date="2015-10" db="EMBL/GenBank/DDBJ databases">
        <title>Draft genome sequence of Streptomyces cellostaticus DSM 40189, type strain for the species Streptomyces cellostaticus.</title>
        <authorList>
            <person name="Ruckert C."/>
            <person name="Winkler A."/>
            <person name="Kalinowski J."/>
            <person name="Kampfer P."/>
            <person name="Glaeser S."/>
        </authorList>
    </citation>
    <scope>NUCLEOTIDE SEQUENCE [LARGE SCALE GENOMIC DNA]</scope>
    <source>
        <strain evidence="1 2">DSM 40189</strain>
    </source>
</reference>
<dbReference type="STRING" id="67285.AQI88_25390"/>
<evidence type="ECO:0000313" key="1">
    <source>
        <dbReference type="EMBL" id="KUM93741.1"/>
    </source>
</evidence>
<organism evidence="1 2">
    <name type="scientific">Streptomyces cellostaticus</name>
    <dbReference type="NCBI Taxonomy" id="67285"/>
    <lineage>
        <taxon>Bacteria</taxon>
        <taxon>Bacillati</taxon>
        <taxon>Actinomycetota</taxon>
        <taxon>Actinomycetes</taxon>
        <taxon>Kitasatosporales</taxon>
        <taxon>Streptomycetaceae</taxon>
        <taxon>Streptomyces</taxon>
    </lineage>
</organism>
<comment type="caution">
    <text evidence="1">The sequence shown here is derived from an EMBL/GenBank/DDBJ whole genome shotgun (WGS) entry which is preliminary data.</text>
</comment>
<dbReference type="EMBL" id="LMWL01000044">
    <property type="protein sequence ID" value="KUM93741.1"/>
    <property type="molecule type" value="Genomic_DNA"/>
</dbReference>
<dbReference type="RefSeq" id="WP_067003429.1">
    <property type="nucleotide sequence ID" value="NZ_BNDU01000006.1"/>
</dbReference>
<name>A0A117PVB5_9ACTN</name>
<keyword evidence="2" id="KW-1185">Reference proteome</keyword>
<accession>A0A117PVB5</accession>
<sequence>MDGDAALLRAVAAGDPAAVPGHPEVFGPPAVIRNTLGCTDVTAAAAVLLGARLSRLPAFR</sequence>
<proteinExistence type="predicted"/>
<dbReference type="AlphaFoldDB" id="A0A117PVB5"/>
<protein>
    <submittedName>
        <fullName evidence="1">Uncharacterized protein</fullName>
    </submittedName>
</protein>
<dbReference type="Proteomes" id="UP000054241">
    <property type="component" value="Unassembled WGS sequence"/>
</dbReference>